<evidence type="ECO:0000256" key="4">
    <source>
        <dbReference type="ARBA" id="ARBA00022989"/>
    </source>
</evidence>
<dbReference type="PANTHER" id="PTHR46795:SF3">
    <property type="entry name" value="ABC TRANSPORTER PERMEASE"/>
    <property type="match status" value="1"/>
</dbReference>
<feature type="transmembrane region" description="Helical" evidence="6">
    <location>
        <begin position="21"/>
        <end position="43"/>
    </location>
</feature>
<sequence length="677" mass="75900">MRKFFYPKLAAMNIWKNRRVYVPYILTCICNIAMFYMMFYMNANPDLTTVPGSEVLATIMFLGVVVMGIFSLIFLCYSNSFLIKRRKKEFGLYNVLGMEKRHIRWTLCWEMAYVIVISYVVGFALGILGSKLLFLFLLKLLEVPAQFGFIISGEAMSGTCFWFLGIFILTLLLDMWQIHLASPVELLRGGNAGEKEPKAKWLLALIGMICLGSGYYIAVSTTNPLDALLLFFVAVILVMIGTYCLFTAGSIAVLKMLRWNKKFYYQTRHFTSISGMIYRMKQNAVGLANVCILSTGVLIMISGTVSMYAGMGDIMNTRYPHDVEYTVQGSGKENFGAAVEDRIVSSAQEAGIEIRSLNSYNSLSFSTVGSDGNLELLDYSSQAIGSINAADLVTVAAMTLEDYNRIMGEDKTLGGENEILLYPVKGSGDLDTLTIYGKEYQVKEVIDSCPYVGEMSTYVGGGYYIVVKDMAQLEELEALETAVYGDMASHVERVVQADLEGTAEEKEAFETSLNGEIDAMSAEQFSQETDLSYRADMKQMEYQSFYALYGGLFFLGIFLGVLFLMGTTLIIYYKQVSEGYDDRERFEIMQKVGMSKKEVRQSIKSQVLMVFFLPLLMAWMHIAFAFPMITRMLSALNMYNVQLFALCTVVTAAVFALVYAAIYGVTARTYYKIVEGI</sequence>
<evidence type="ECO:0000256" key="2">
    <source>
        <dbReference type="ARBA" id="ARBA00022475"/>
    </source>
</evidence>
<dbReference type="PANTHER" id="PTHR46795">
    <property type="entry name" value="ABC TRANSPORTER PERMEASE-RELATED-RELATED"/>
    <property type="match status" value="1"/>
</dbReference>
<comment type="caution">
    <text evidence="8">The sequence shown here is derived from an EMBL/GenBank/DDBJ whole genome shotgun (WGS) entry which is preliminary data.</text>
</comment>
<keyword evidence="2 6" id="KW-1003">Cell membrane</keyword>
<keyword evidence="3 6" id="KW-0812">Transmembrane</keyword>
<evidence type="ECO:0000259" key="7">
    <source>
        <dbReference type="Pfam" id="PF02687"/>
    </source>
</evidence>
<keyword evidence="6" id="KW-0813">Transport</keyword>
<gene>
    <name evidence="8" type="ORF">IAA45_08740</name>
</gene>
<comment type="subcellular location">
    <subcellularLocation>
        <location evidence="1 6">Cell membrane</location>
        <topology evidence="1 6">Multi-pass membrane protein</topology>
    </subcellularLocation>
</comment>
<evidence type="ECO:0000256" key="1">
    <source>
        <dbReference type="ARBA" id="ARBA00004651"/>
    </source>
</evidence>
<accession>A0A9D2B438</accession>
<dbReference type="AlphaFoldDB" id="A0A9D2B438"/>
<feature type="transmembrane region" description="Helical" evidence="6">
    <location>
        <begin position="546"/>
        <end position="573"/>
    </location>
</feature>
<feature type="transmembrane region" description="Helical" evidence="6">
    <location>
        <begin position="111"/>
        <end position="141"/>
    </location>
</feature>
<dbReference type="EMBL" id="DXEX01000189">
    <property type="protein sequence ID" value="HIX59786.1"/>
    <property type="molecule type" value="Genomic_DNA"/>
</dbReference>
<feature type="transmembrane region" description="Helical" evidence="6">
    <location>
        <begin position="607"/>
        <end position="629"/>
    </location>
</feature>
<evidence type="ECO:0000256" key="6">
    <source>
        <dbReference type="PIRNR" id="PIRNR018968"/>
    </source>
</evidence>
<dbReference type="PIRSF" id="PIRSF018968">
    <property type="entry name" value="ABC_permease_BceB"/>
    <property type="match status" value="1"/>
</dbReference>
<organism evidence="8 9">
    <name type="scientific">Candidatus Blautia gallistercoris</name>
    <dbReference type="NCBI Taxonomy" id="2838490"/>
    <lineage>
        <taxon>Bacteria</taxon>
        <taxon>Bacillati</taxon>
        <taxon>Bacillota</taxon>
        <taxon>Clostridia</taxon>
        <taxon>Lachnospirales</taxon>
        <taxon>Lachnospiraceae</taxon>
        <taxon>Blautia</taxon>
    </lineage>
</organism>
<evidence type="ECO:0000313" key="8">
    <source>
        <dbReference type="EMBL" id="HIX59786.1"/>
    </source>
</evidence>
<keyword evidence="4 6" id="KW-1133">Transmembrane helix</keyword>
<feature type="transmembrane region" description="Helical" evidence="6">
    <location>
        <begin position="201"/>
        <end position="218"/>
    </location>
</feature>
<feature type="transmembrane region" description="Helical" evidence="6">
    <location>
        <begin position="641"/>
        <end position="662"/>
    </location>
</feature>
<reference evidence="8" key="2">
    <citation type="submission" date="2021-04" db="EMBL/GenBank/DDBJ databases">
        <authorList>
            <person name="Gilroy R."/>
        </authorList>
    </citation>
    <scope>NUCLEOTIDE SEQUENCE</scope>
    <source>
        <strain evidence="8">ChiSjej1B19-8411</strain>
    </source>
</reference>
<dbReference type="InterPro" id="IPR052536">
    <property type="entry name" value="ABC-4_Integral_Memb_Prot"/>
</dbReference>
<evidence type="ECO:0000256" key="3">
    <source>
        <dbReference type="ARBA" id="ARBA00022692"/>
    </source>
</evidence>
<dbReference type="InterPro" id="IPR027022">
    <property type="entry name" value="ABC_permease_BceB-typ"/>
</dbReference>
<feature type="transmembrane region" description="Helical" evidence="6">
    <location>
        <begin position="230"/>
        <end position="254"/>
    </location>
</feature>
<name>A0A9D2B438_9FIRM</name>
<dbReference type="Proteomes" id="UP000886817">
    <property type="component" value="Unassembled WGS sequence"/>
</dbReference>
<dbReference type="InterPro" id="IPR003838">
    <property type="entry name" value="ABC3_permease_C"/>
</dbReference>
<feature type="transmembrane region" description="Helical" evidence="6">
    <location>
        <begin position="284"/>
        <end position="309"/>
    </location>
</feature>
<protein>
    <submittedName>
        <fullName evidence="8">ABC transporter permease</fullName>
    </submittedName>
</protein>
<evidence type="ECO:0000313" key="9">
    <source>
        <dbReference type="Proteomes" id="UP000886817"/>
    </source>
</evidence>
<dbReference type="GO" id="GO:0005886">
    <property type="term" value="C:plasma membrane"/>
    <property type="evidence" value="ECO:0007669"/>
    <property type="project" value="UniProtKB-SubCell"/>
</dbReference>
<feature type="domain" description="ABC3 transporter permease C-terminal" evidence="7">
    <location>
        <begin position="64"/>
        <end position="172"/>
    </location>
</feature>
<proteinExistence type="inferred from homology"/>
<feature type="transmembrane region" description="Helical" evidence="6">
    <location>
        <begin position="55"/>
        <end position="77"/>
    </location>
</feature>
<reference evidence="8" key="1">
    <citation type="journal article" date="2021" name="PeerJ">
        <title>Extensive microbial diversity within the chicken gut microbiome revealed by metagenomics and culture.</title>
        <authorList>
            <person name="Gilroy R."/>
            <person name="Ravi A."/>
            <person name="Getino M."/>
            <person name="Pursley I."/>
            <person name="Horton D.L."/>
            <person name="Alikhan N.F."/>
            <person name="Baker D."/>
            <person name="Gharbi K."/>
            <person name="Hall N."/>
            <person name="Watson M."/>
            <person name="Adriaenssens E.M."/>
            <person name="Foster-Nyarko E."/>
            <person name="Jarju S."/>
            <person name="Secka A."/>
            <person name="Antonio M."/>
            <person name="Oren A."/>
            <person name="Chaudhuri R.R."/>
            <person name="La Ragione R."/>
            <person name="Hildebrand F."/>
            <person name="Pallen M.J."/>
        </authorList>
    </citation>
    <scope>NUCLEOTIDE SEQUENCE</scope>
    <source>
        <strain evidence="8">ChiSjej1B19-8411</strain>
    </source>
</reference>
<keyword evidence="5 6" id="KW-0472">Membrane</keyword>
<dbReference type="Pfam" id="PF02687">
    <property type="entry name" value="FtsX"/>
    <property type="match status" value="1"/>
</dbReference>
<evidence type="ECO:0000256" key="5">
    <source>
        <dbReference type="ARBA" id="ARBA00023136"/>
    </source>
</evidence>
<dbReference type="GO" id="GO:0055085">
    <property type="term" value="P:transmembrane transport"/>
    <property type="evidence" value="ECO:0007669"/>
    <property type="project" value="UniProtKB-UniRule"/>
</dbReference>
<comment type="similarity">
    <text evidence="6">Belongs to the ABC-4 integral membrane protein family.</text>
</comment>